<reference evidence="5 6" key="1">
    <citation type="submission" date="2015-09" db="EMBL/GenBank/DDBJ databases">
        <authorList>
            <consortium name="Pathogen Informatics"/>
        </authorList>
    </citation>
    <scope>NUCLEOTIDE SEQUENCE [LARGE SCALE GENOMIC DNA]</scope>
    <source>
        <strain evidence="2 5">2789STDY5834875</strain>
        <strain evidence="3 6">2789STDY5834878</strain>
    </source>
</reference>
<protein>
    <recommendedName>
        <fullName evidence="8">DUF2712 domain-containing protein</fullName>
    </recommendedName>
</protein>
<dbReference type="RefSeq" id="WP_055214660.1">
    <property type="nucleotide sequence ID" value="NZ_CABIXW010000001.1"/>
</dbReference>
<name>A0A174YWJ3_9FIRM</name>
<evidence type="ECO:0000313" key="4">
    <source>
        <dbReference type="EMBL" id="MSC57234.1"/>
    </source>
</evidence>
<evidence type="ECO:0000313" key="5">
    <source>
        <dbReference type="Proteomes" id="UP000095621"/>
    </source>
</evidence>
<evidence type="ECO:0000313" key="3">
    <source>
        <dbReference type="EMBL" id="CUQ79524.1"/>
    </source>
</evidence>
<dbReference type="Proteomes" id="UP000481964">
    <property type="component" value="Unassembled WGS sequence"/>
</dbReference>
<organism evidence="3 6">
    <name type="scientific">Lachnospira eligens</name>
    <dbReference type="NCBI Taxonomy" id="39485"/>
    <lineage>
        <taxon>Bacteria</taxon>
        <taxon>Bacillati</taxon>
        <taxon>Bacillota</taxon>
        <taxon>Clostridia</taxon>
        <taxon>Lachnospirales</taxon>
        <taxon>Lachnospiraceae</taxon>
        <taxon>Lachnospira</taxon>
    </lineage>
</organism>
<dbReference type="OrthoDB" id="2066598at2"/>
<sequence>MDLKKLTGKLMTVVAAGAMVMSIGGGVVWANNCKDEYAHMSFDESAGEYLDYTRGRDKQDTSCGYIKGVYSSNDYSFNATLVGSDGNDSHNYYEDFDLIDYDVFPGDEIWMYNYVKENGYDGAAIKCESNTGAEYSVGFLWSPDSV</sequence>
<proteinExistence type="predicted"/>
<keyword evidence="1" id="KW-1133">Transmembrane helix</keyword>
<reference evidence="4 7" key="2">
    <citation type="journal article" date="2019" name="Nat. Med.">
        <title>A library of human gut bacterial isolates paired with longitudinal multiomics data enables mechanistic microbiome research.</title>
        <authorList>
            <person name="Poyet M."/>
            <person name="Groussin M."/>
            <person name="Gibbons S.M."/>
            <person name="Avila-Pacheco J."/>
            <person name="Jiang X."/>
            <person name="Kearney S.M."/>
            <person name="Perrotta A.R."/>
            <person name="Berdy B."/>
            <person name="Zhao S."/>
            <person name="Lieberman T.D."/>
            <person name="Swanson P.K."/>
            <person name="Smith M."/>
            <person name="Roesemann S."/>
            <person name="Alexander J.E."/>
            <person name="Rich S.A."/>
            <person name="Livny J."/>
            <person name="Vlamakis H."/>
            <person name="Clish C."/>
            <person name="Bullock K."/>
            <person name="Deik A."/>
            <person name="Scott J."/>
            <person name="Pierce K.A."/>
            <person name="Xavier R.J."/>
            <person name="Alm E.J."/>
        </authorList>
    </citation>
    <scope>NUCLEOTIDE SEQUENCE [LARGE SCALE GENOMIC DNA]</scope>
    <source>
        <strain evidence="4 7">BIOML-A1</strain>
    </source>
</reference>
<gene>
    <name evidence="2" type="ORF">ERS852490_00666</name>
    <name evidence="3" type="ORF">ERS852492_00013</name>
    <name evidence="4" type="ORF">GKE48_07215</name>
</gene>
<dbReference type="Proteomes" id="UP000095621">
    <property type="component" value="Unassembled WGS sequence"/>
</dbReference>
<evidence type="ECO:0000313" key="7">
    <source>
        <dbReference type="Proteomes" id="UP000481964"/>
    </source>
</evidence>
<dbReference type="EMBL" id="WKRD01000005">
    <property type="protein sequence ID" value="MSC57234.1"/>
    <property type="molecule type" value="Genomic_DNA"/>
</dbReference>
<evidence type="ECO:0000256" key="1">
    <source>
        <dbReference type="SAM" id="Phobius"/>
    </source>
</evidence>
<dbReference type="Proteomes" id="UP000095780">
    <property type="component" value="Unassembled WGS sequence"/>
</dbReference>
<keyword evidence="1" id="KW-0812">Transmembrane</keyword>
<dbReference type="EMBL" id="CZBV01000001">
    <property type="protein sequence ID" value="CUQ79524.1"/>
    <property type="molecule type" value="Genomic_DNA"/>
</dbReference>
<accession>A0A174YWJ3</accession>
<dbReference type="EMBL" id="CZBU01000002">
    <property type="protein sequence ID" value="CUQ75777.1"/>
    <property type="molecule type" value="Genomic_DNA"/>
</dbReference>
<evidence type="ECO:0000313" key="6">
    <source>
        <dbReference type="Proteomes" id="UP000095780"/>
    </source>
</evidence>
<evidence type="ECO:0008006" key="8">
    <source>
        <dbReference type="Google" id="ProtNLM"/>
    </source>
</evidence>
<keyword evidence="1" id="KW-0472">Membrane</keyword>
<evidence type="ECO:0000313" key="2">
    <source>
        <dbReference type="EMBL" id="CUQ75777.1"/>
    </source>
</evidence>
<dbReference type="AlphaFoldDB" id="A0A174YWJ3"/>
<feature type="transmembrane region" description="Helical" evidence="1">
    <location>
        <begin position="12"/>
        <end position="30"/>
    </location>
</feature>